<dbReference type="PROSITE" id="PS51898">
    <property type="entry name" value="TYR_RECOMBINASE"/>
    <property type="match status" value="1"/>
</dbReference>
<dbReference type="RefSeq" id="WP_001205728.1">
    <property type="nucleotide sequence ID" value="NZ_FWZD01000015.1"/>
</dbReference>
<dbReference type="InterPro" id="IPR011010">
    <property type="entry name" value="DNA_brk_join_enz"/>
</dbReference>
<dbReference type="InterPro" id="IPR013762">
    <property type="entry name" value="Integrase-like_cat_sf"/>
</dbReference>
<dbReference type="InterPro" id="IPR044068">
    <property type="entry name" value="CB"/>
</dbReference>
<dbReference type="InterPro" id="IPR002104">
    <property type="entry name" value="Integrase_catalytic"/>
</dbReference>
<dbReference type="Pfam" id="PF00589">
    <property type="entry name" value="Phage_integrase"/>
    <property type="match status" value="1"/>
</dbReference>
<dbReference type="GO" id="GO:0006310">
    <property type="term" value="P:DNA recombination"/>
    <property type="evidence" value="ECO:0007669"/>
    <property type="project" value="UniProtKB-KW"/>
</dbReference>
<sequence>MRDSYYHLRCPKGVQSRYKLLVFTPNNKVFLPLTDFYDDVSRKNSESSALSYLQCLMPFFTWLDKYGNYQGKRVQWSDSSEAIRVAAEDYLMNEMACKVREKDSFRFVNRSNKSPNTVHRFLSALKSFYKSLITLRQYGYPNPLIDSHAILDDYKTNTEGVRENKPRMPAEAGTENPIEHRRLTDSYFKLINEEWQPEIIDDPLLYHKVKQAGVQVNWSLREKVIVRMLFETGARASEVIELTIGDYRARKSFEEVSTFNKGSHGRRVKFLRFNKDTTKLLFQYINQERKKNDPLGRDFNSLPNNAPMFLSEQGTPFLYRTWYPHWDKVIKMMDMRLNPHKIRHWFVTTSIREIYNISKTDAEIKQRKDAFIKYMRWRQKNTMDVYEHHFDEERHRDFHDNMLEQIAEKEKEYVEQLKQKRTKRPLLTVIDKAKETDSEVDIQALLNDLEDE</sequence>
<dbReference type="EMBL" id="FWZD01000015">
    <property type="protein sequence ID" value="SMD65320.1"/>
    <property type="molecule type" value="Genomic_DNA"/>
</dbReference>
<proteinExistence type="inferred from homology"/>
<accession>A0A1Y5YT48</accession>
<keyword evidence="3" id="KW-0233">DNA recombination</keyword>
<dbReference type="InterPro" id="IPR010998">
    <property type="entry name" value="Integrase_recombinase_N"/>
</dbReference>
<keyword evidence="2" id="KW-0238">DNA-binding</keyword>
<gene>
    <name evidence="4" type="ORF">BACERE00185_00044</name>
</gene>
<name>A0A1Y5YT48_9BACI</name>
<dbReference type="PANTHER" id="PTHR30349:SF41">
    <property type="entry name" value="INTEGRASE_RECOMBINASE PROTEIN MJ0367-RELATED"/>
    <property type="match status" value="1"/>
</dbReference>
<dbReference type="SUPFAM" id="SSF56349">
    <property type="entry name" value="DNA breaking-rejoining enzymes"/>
    <property type="match status" value="1"/>
</dbReference>
<dbReference type="AlphaFoldDB" id="A0A1Y5YT48"/>
<reference evidence="5" key="1">
    <citation type="submission" date="2017-04" db="EMBL/GenBank/DDBJ databases">
        <authorList>
            <person name="Criscuolo A."/>
        </authorList>
    </citation>
    <scope>NUCLEOTIDE SEQUENCE [LARGE SCALE GENOMIC DNA]</scope>
</reference>
<dbReference type="Gene3D" id="1.10.150.130">
    <property type="match status" value="1"/>
</dbReference>
<dbReference type="PANTHER" id="PTHR30349">
    <property type="entry name" value="PHAGE INTEGRASE-RELATED"/>
    <property type="match status" value="1"/>
</dbReference>
<comment type="similarity">
    <text evidence="1">Belongs to the 'phage' integrase family.</text>
</comment>
<evidence type="ECO:0000256" key="1">
    <source>
        <dbReference type="ARBA" id="ARBA00008857"/>
    </source>
</evidence>
<dbReference type="InterPro" id="IPR050090">
    <property type="entry name" value="Tyrosine_recombinase_XerCD"/>
</dbReference>
<evidence type="ECO:0000256" key="3">
    <source>
        <dbReference type="ARBA" id="ARBA00023172"/>
    </source>
</evidence>
<dbReference type="CDD" id="cd00397">
    <property type="entry name" value="DNA_BRE_C"/>
    <property type="match status" value="1"/>
</dbReference>
<organism evidence="4 5">
    <name type="scientific">Bacillus mobilis</name>
    <dbReference type="NCBI Taxonomy" id="2026190"/>
    <lineage>
        <taxon>Bacteria</taxon>
        <taxon>Bacillati</taxon>
        <taxon>Bacillota</taxon>
        <taxon>Bacilli</taxon>
        <taxon>Bacillales</taxon>
        <taxon>Bacillaceae</taxon>
        <taxon>Bacillus</taxon>
        <taxon>Bacillus cereus group</taxon>
    </lineage>
</organism>
<dbReference type="GO" id="GO:0015074">
    <property type="term" value="P:DNA integration"/>
    <property type="evidence" value="ECO:0007669"/>
    <property type="project" value="InterPro"/>
</dbReference>
<dbReference type="GO" id="GO:0003677">
    <property type="term" value="F:DNA binding"/>
    <property type="evidence" value="ECO:0007669"/>
    <property type="project" value="UniProtKB-UniRule"/>
</dbReference>
<dbReference type="Proteomes" id="UP000194439">
    <property type="component" value="Unassembled WGS sequence"/>
</dbReference>
<accession>A0A6B3L3X9</accession>
<protein>
    <submittedName>
        <fullName evidence="4">Site-specific tyrosine recombinase XerC</fullName>
    </submittedName>
</protein>
<dbReference type="Gene3D" id="1.10.443.10">
    <property type="entry name" value="Intergrase catalytic core"/>
    <property type="match status" value="1"/>
</dbReference>
<evidence type="ECO:0000256" key="2">
    <source>
        <dbReference type="ARBA" id="ARBA00023125"/>
    </source>
</evidence>
<dbReference type="PROSITE" id="PS51900">
    <property type="entry name" value="CB"/>
    <property type="match status" value="1"/>
</dbReference>
<evidence type="ECO:0000313" key="5">
    <source>
        <dbReference type="Proteomes" id="UP000194439"/>
    </source>
</evidence>
<evidence type="ECO:0000313" key="4">
    <source>
        <dbReference type="EMBL" id="SMD65320.1"/>
    </source>
</evidence>